<dbReference type="PANTHER" id="PTHR38589">
    <property type="entry name" value="BLR0621 PROTEIN"/>
    <property type="match status" value="1"/>
</dbReference>
<dbReference type="EMBL" id="FUZV01000001">
    <property type="protein sequence ID" value="SKC66870.1"/>
    <property type="molecule type" value="Genomic_DNA"/>
</dbReference>
<dbReference type="PANTHER" id="PTHR38589:SF1">
    <property type="entry name" value="BLR0621 PROTEIN"/>
    <property type="match status" value="1"/>
</dbReference>
<keyword evidence="3" id="KW-1185">Reference proteome</keyword>
<accession>A0A1T5KTA5</accession>
<dbReference type="Proteomes" id="UP000190341">
    <property type="component" value="Unassembled WGS sequence"/>
</dbReference>
<feature type="chain" id="PRO_5013069582" evidence="1">
    <location>
        <begin position="26"/>
        <end position="265"/>
    </location>
</feature>
<organism evidence="2 3">
    <name type="scientific">Pseudoxanthomonas indica</name>
    <dbReference type="NCBI Taxonomy" id="428993"/>
    <lineage>
        <taxon>Bacteria</taxon>
        <taxon>Pseudomonadati</taxon>
        <taxon>Pseudomonadota</taxon>
        <taxon>Gammaproteobacteria</taxon>
        <taxon>Lysobacterales</taxon>
        <taxon>Lysobacteraceae</taxon>
        <taxon>Pseudoxanthomonas</taxon>
    </lineage>
</organism>
<evidence type="ECO:0000313" key="2">
    <source>
        <dbReference type="EMBL" id="SKC66870.1"/>
    </source>
</evidence>
<protein>
    <submittedName>
        <fullName evidence="2">L,D-peptidoglycan transpeptidase YkuD, ErfK/YbiS/YcfS/YnhG family</fullName>
    </submittedName>
</protein>
<sequence>MASLFRLLRAAVSCGLMGLAGVATAQSGASAPPELLHASGQLMLVVTADWDATDGQMQLFQRADDGKDWTALGAPDRIAVGRTGLAWGAGLHAAQAQGPQKKEGDGKAPAGIFTLGEAFGYTERVKTGLHYAPMSATNYCIDVPGSPLYNQIVDSREVGDAAVKESTEPMRRDIHAQGDQRYKEGFVIQHNANNVPGAGSCIFAHLWKAPGEATAGCTAMAEPSMNRLLAWLDARKQPLLVQLPRAEYERLRQSWKLPALDGAAP</sequence>
<feature type="signal peptide" evidence="1">
    <location>
        <begin position="1"/>
        <end position="25"/>
    </location>
</feature>
<evidence type="ECO:0000313" key="3">
    <source>
        <dbReference type="Proteomes" id="UP000190341"/>
    </source>
</evidence>
<proteinExistence type="predicted"/>
<reference evidence="2 3" key="1">
    <citation type="submission" date="2017-02" db="EMBL/GenBank/DDBJ databases">
        <authorList>
            <person name="Peterson S.W."/>
        </authorList>
    </citation>
    <scope>NUCLEOTIDE SEQUENCE [LARGE SCALE GENOMIC DNA]</scope>
    <source>
        <strain evidence="2 3">P15</strain>
    </source>
</reference>
<name>A0A1T5KTA5_9GAMM</name>
<evidence type="ECO:0000256" key="1">
    <source>
        <dbReference type="SAM" id="SignalP"/>
    </source>
</evidence>
<dbReference type="AlphaFoldDB" id="A0A1T5KTA5"/>
<dbReference type="STRING" id="428993.SAMN06296058_1999"/>
<dbReference type="OrthoDB" id="9804204at2"/>
<dbReference type="RefSeq" id="WP_079724239.1">
    <property type="nucleotide sequence ID" value="NZ_BMCL01000002.1"/>
</dbReference>
<gene>
    <name evidence="2" type="ORF">SAMN06296058_1999</name>
</gene>
<keyword evidence="1" id="KW-0732">Signal</keyword>